<dbReference type="InterPro" id="IPR017452">
    <property type="entry name" value="GPCR_Rhodpsn_7TM"/>
</dbReference>
<evidence type="ECO:0000256" key="5">
    <source>
        <dbReference type="ARBA" id="ARBA00023040"/>
    </source>
</evidence>
<feature type="transmembrane region" description="Helical" evidence="9">
    <location>
        <begin position="274"/>
        <end position="294"/>
    </location>
</feature>
<reference evidence="12" key="1">
    <citation type="submission" date="2025-08" db="UniProtKB">
        <authorList>
            <consortium name="RefSeq"/>
        </authorList>
    </citation>
    <scope>IDENTIFICATION</scope>
</reference>
<name>A0A8B7Z626_ACAPL</name>
<gene>
    <name evidence="12" type="primary">LOC110984486</name>
</gene>
<comment type="similarity">
    <text evidence="2">Belongs to the G-protein coupled receptor 1 family.</text>
</comment>
<evidence type="ECO:0000313" key="11">
    <source>
        <dbReference type="Proteomes" id="UP000694845"/>
    </source>
</evidence>
<evidence type="ECO:0000256" key="9">
    <source>
        <dbReference type="SAM" id="Phobius"/>
    </source>
</evidence>
<dbReference type="Gene3D" id="1.20.1070.10">
    <property type="entry name" value="Rhodopsin 7-helix transmembrane proteins"/>
    <property type="match status" value="1"/>
</dbReference>
<feature type="transmembrane region" description="Helical" evidence="9">
    <location>
        <begin position="126"/>
        <end position="144"/>
    </location>
</feature>
<evidence type="ECO:0000259" key="10">
    <source>
        <dbReference type="PROSITE" id="PS50262"/>
    </source>
</evidence>
<evidence type="ECO:0000256" key="4">
    <source>
        <dbReference type="ARBA" id="ARBA00022989"/>
    </source>
</evidence>
<dbReference type="PRINTS" id="PR01012">
    <property type="entry name" value="NRPEPTIDEYR"/>
</dbReference>
<dbReference type="AlphaFoldDB" id="A0A8B7Z626"/>
<dbReference type="RefSeq" id="XP_022100407.1">
    <property type="nucleotide sequence ID" value="XM_022244715.1"/>
</dbReference>
<feature type="transmembrane region" description="Helical" evidence="9">
    <location>
        <begin position="49"/>
        <end position="75"/>
    </location>
</feature>
<dbReference type="PROSITE" id="PS50262">
    <property type="entry name" value="G_PROTEIN_RECEP_F1_2"/>
    <property type="match status" value="1"/>
</dbReference>
<evidence type="ECO:0000256" key="6">
    <source>
        <dbReference type="ARBA" id="ARBA00023136"/>
    </source>
</evidence>
<keyword evidence="11" id="KW-1185">Reference proteome</keyword>
<dbReference type="PANTHER" id="PTHR45695">
    <property type="entry name" value="LEUCOKININ RECEPTOR-RELATED"/>
    <property type="match status" value="1"/>
</dbReference>
<dbReference type="SUPFAM" id="SSF81321">
    <property type="entry name" value="Family A G protein-coupled receptor-like"/>
    <property type="match status" value="1"/>
</dbReference>
<evidence type="ECO:0000256" key="2">
    <source>
        <dbReference type="ARBA" id="ARBA00010663"/>
    </source>
</evidence>
<feature type="transmembrane region" description="Helical" evidence="9">
    <location>
        <begin position="164"/>
        <end position="184"/>
    </location>
</feature>
<feature type="transmembrane region" description="Helical" evidence="9">
    <location>
        <begin position="219"/>
        <end position="241"/>
    </location>
</feature>
<keyword evidence="3 9" id="KW-0812">Transmembrane</keyword>
<dbReference type="GO" id="GO:0005886">
    <property type="term" value="C:plasma membrane"/>
    <property type="evidence" value="ECO:0007669"/>
    <property type="project" value="TreeGrafter"/>
</dbReference>
<dbReference type="KEGG" id="aplc:110984486"/>
<accession>A0A8B7Z626</accession>
<dbReference type="InterPro" id="IPR000611">
    <property type="entry name" value="NPY_rcpt"/>
</dbReference>
<dbReference type="Proteomes" id="UP000694845">
    <property type="component" value="Unplaced"/>
</dbReference>
<proteinExistence type="inferred from homology"/>
<keyword evidence="7" id="KW-0675">Receptor</keyword>
<dbReference type="PRINTS" id="PR00237">
    <property type="entry name" value="GPCRRHODOPSN"/>
</dbReference>
<keyword evidence="4 9" id="KW-1133">Transmembrane helix</keyword>
<dbReference type="GeneID" id="110984486"/>
<comment type="subcellular location">
    <subcellularLocation>
        <location evidence="1">Membrane</location>
        <topology evidence="1">Multi-pass membrane protein</topology>
    </subcellularLocation>
</comment>
<keyword evidence="6 9" id="KW-0472">Membrane</keyword>
<evidence type="ECO:0000256" key="3">
    <source>
        <dbReference type="ARBA" id="ARBA00022692"/>
    </source>
</evidence>
<dbReference type="FunFam" id="1.20.1070.10:FF:000291">
    <property type="entry name" value="Predicted protein"/>
    <property type="match status" value="1"/>
</dbReference>
<evidence type="ECO:0000313" key="12">
    <source>
        <dbReference type="RefSeq" id="XP_022100407.1"/>
    </source>
</evidence>
<feature type="transmembrane region" description="Helical" evidence="9">
    <location>
        <begin position="314"/>
        <end position="336"/>
    </location>
</feature>
<evidence type="ECO:0000256" key="1">
    <source>
        <dbReference type="ARBA" id="ARBA00004141"/>
    </source>
</evidence>
<dbReference type="PANTHER" id="PTHR45695:SF28">
    <property type="entry name" value="G-PROTEIN COUPLED RECEPTORS FAMILY 1 PROFILE DOMAIN-CONTAINING PROTEIN"/>
    <property type="match status" value="1"/>
</dbReference>
<feature type="domain" description="G-protein coupled receptors family 1 profile" evidence="10">
    <location>
        <begin position="66"/>
        <end position="333"/>
    </location>
</feature>
<keyword evidence="5" id="KW-0297">G-protein coupled receptor</keyword>
<evidence type="ECO:0000256" key="8">
    <source>
        <dbReference type="ARBA" id="ARBA00023224"/>
    </source>
</evidence>
<protein>
    <submittedName>
        <fullName evidence="12">Neuropeptide FF receptor 2-like isoform X1</fullName>
    </submittedName>
</protein>
<dbReference type="GO" id="GO:0004983">
    <property type="term" value="F:neuropeptide Y receptor activity"/>
    <property type="evidence" value="ECO:0007669"/>
    <property type="project" value="InterPro"/>
</dbReference>
<feature type="transmembrane region" description="Helical" evidence="9">
    <location>
        <begin position="87"/>
        <end position="106"/>
    </location>
</feature>
<dbReference type="InterPro" id="IPR000276">
    <property type="entry name" value="GPCR_Rhodpsn"/>
</dbReference>
<evidence type="ECO:0000256" key="7">
    <source>
        <dbReference type="ARBA" id="ARBA00023170"/>
    </source>
</evidence>
<dbReference type="Pfam" id="PF00001">
    <property type="entry name" value="7tm_1"/>
    <property type="match status" value="1"/>
</dbReference>
<keyword evidence="8" id="KW-0807">Transducer</keyword>
<dbReference type="OrthoDB" id="5975505at2759"/>
<organism evidence="11 12">
    <name type="scientific">Acanthaster planci</name>
    <name type="common">Crown-of-thorns starfish</name>
    <dbReference type="NCBI Taxonomy" id="133434"/>
    <lineage>
        <taxon>Eukaryota</taxon>
        <taxon>Metazoa</taxon>
        <taxon>Echinodermata</taxon>
        <taxon>Eleutherozoa</taxon>
        <taxon>Asterozoa</taxon>
        <taxon>Asteroidea</taxon>
        <taxon>Valvatacea</taxon>
        <taxon>Valvatida</taxon>
        <taxon>Acanthasteridae</taxon>
        <taxon>Acanthaster</taxon>
    </lineage>
</organism>
<sequence length="392" mass="44164">MEVNSSRPEYAILRDGGYPNSTDYESNNYTATAAPYRTFNYPYIPPAVLAAKVVSIALIVFITVVGNSIVIAIILSNKHMRTTTYFYLMNLAVADITIAMISEWTWLANHLMDRWVFGDVMCKASFLLQGVSIQVSILTLTVVAGDRYFAILHPLRSRVIKRNAGIIIGAVWLIAFLINIPMLLNVKHATHTWDDGLDMAWCIEYWEGDDMDYQKLLRAVYTTLLFVAVYLLPLFLMSVTYTRIGCTLKSRSTHGPGVKVEATVSTQERSKRKVIKMLAVVVSIFAVCWLPYHILNLVQDWSANVEAQNIPKDLWFICTWLGYANSAMNPFVYCGFNENFRRGFVDAFTGRWCAGKKRQMVKCGKMATVKPNKSVCSSQVTEGTVVESTSML</sequence>